<dbReference type="GeneID" id="95324854"/>
<gene>
    <name evidence="4" type="ORF">NYQ28_09955</name>
</gene>
<keyword evidence="5" id="KW-1185">Reference proteome</keyword>
<name>A0ABT2HHZ3_9MICO</name>
<dbReference type="Pfam" id="PF00106">
    <property type="entry name" value="adh_short"/>
    <property type="match status" value="1"/>
</dbReference>
<dbReference type="InterPro" id="IPR020904">
    <property type="entry name" value="Sc_DH/Rdtase_CS"/>
</dbReference>
<accession>A0ABT2HHZ3</accession>
<dbReference type="InterPro" id="IPR036291">
    <property type="entry name" value="NAD(P)-bd_dom_sf"/>
</dbReference>
<keyword evidence="2" id="KW-0560">Oxidoreductase</keyword>
<dbReference type="InterPro" id="IPR002347">
    <property type="entry name" value="SDR_fam"/>
</dbReference>
<sequence>MPNIPDQTGRRIVVTGANSGTGKETAKRLAAAGASVVLAVRTPAKGEDAAADIRREHPAADLEVRELDLADLSSVRRFADGIAADERPLDVLVNNAGVMAPPERFETADGFELQFGTNFLGPFALTNLLLPTLLRAGGGAGAGAGAGAGGAGDAGGGVPRVATMSSLAAIPGRIRFDDLQWHRGYNPWRAYAQSKLADLLLALHLHRLTVERDWSLVSTAAHPGYTRTNLQSAGRSLGRSRPVRSSDRALPFTQAVEQGAEPLLYAAVGPAAVGGAYYGPNGPAGLTGPTTTVTVPRSARSADLARSLWAVAEDLTGTQAPA</sequence>
<evidence type="ECO:0000313" key="4">
    <source>
        <dbReference type="EMBL" id="MCS6522884.1"/>
    </source>
</evidence>
<evidence type="ECO:0000256" key="1">
    <source>
        <dbReference type="ARBA" id="ARBA00006484"/>
    </source>
</evidence>
<feature type="region of interest" description="Disordered" evidence="3">
    <location>
        <begin position="227"/>
        <end position="246"/>
    </location>
</feature>
<dbReference type="SUPFAM" id="SSF51735">
    <property type="entry name" value="NAD(P)-binding Rossmann-fold domains"/>
    <property type="match status" value="1"/>
</dbReference>
<evidence type="ECO:0000256" key="3">
    <source>
        <dbReference type="SAM" id="MobiDB-lite"/>
    </source>
</evidence>
<dbReference type="PANTHER" id="PTHR24320">
    <property type="entry name" value="RETINOL DEHYDROGENASE"/>
    <property type="match status" value="1"/>
</dbReference>
<dbReference type="Proteomes" id="UP001652264">
    <property type="component" value="Unassembled WGS sequence"/>
</dbReference>
<dbReference type="RefSeq" id="WP_141862362.1">
    <property type="nucleotide sequence ID" value="NZ_BMNV01000001.1"/>
</dbReference>
<dbReference type="PRINTS" id="PR00081">
    <property type="entry name" value="GDHRDH"/>
</dbReference>
<dbReference type="PROSITE" id="PS00061">
    <property type="entry name" value="ADH_SHORT"/>
    <property type="match status" value="1"/>
</dbReference>
<dbReference type="Gene3D" id="3.40.50.720">
    <property type="entry name" value="NAD(P)-binding Rossmann-like Domain"/>
    <property type="match status" value="1"/>
</dbReference>
<dbReference type="PANTHER" id="PTHR24320:SF148">
    <property type="entry name" value="NAD(P)-BINDING ROSSMANN-FOLD SUPERFAMILY PROTEIN"/>
    <property type="match status" value="1"/>
</dbReference>
<proteinExistence type="inferred from homology"/>
<organism evidence="4 5">
    <name type="scientific">Curtobacterium citreum</name>
    <dbReference type="NCBI Taxonomy" id="2036"/>
    <lineage>
        <taxon>Bacteria</taxon>
        <taxon>Bacillati</taxon>
        <taxon>Actinomycetota</taxon>
        <taxon>Actinomycetes</taxon>
        <taxon>Micrococcales</taxon>
        <taxon>Microbacteriaceae</taxon>
        <taxon>Curtobacterium</taxon>
    </lineage>
</organism>
<evidence type="ECO:0000313" key="5">
    <source>
        <dbReference type="Proteomes" id="UP001652264"/>
    </source>
</evidence>
<reference evidence="4 5" key="1">
    <citation type="submission" date="2022-08" db="EMBL/GenBank/DDBJ databases">
        <title>Taxonomy of Curtobacterium flaccumfaciens.</title>
        <authorList>
            <person name="Osdaghi E."/>
            <person name="Taghavi S.M."/>
            <person name="Hamidizade M."/>
            <person name="Abachi H."/>
            <person name="Fazliarab A."/>
            <person name="Baeyen S."/>
            <person name="Portier P."/>
            <person name="Van Vaerenbergh J."/>
            <person name="Jacques M.-A."/>
        </authorList>
    </citation>
    <scope>NUCLEOTIDE SEQUENCE [LARGE SCALE GENOMIC DNA]</scope>
    <source>
        <strain evidence="4 5">LMG8786T</strain>
    </source>
</reference>
<evidence type="ECO:0000256" key="2">
    <source>
        <dbReference type="ARBA" id="ARBA00023002"/>
    </source>
</evidence>
<dbReference type="EMBL" id="JANVAD010000004">
    <property type="protein sequence ID" value="MCS6522884.1"/>
    <property type="molecule type" value="Genomic_DNA"/>
</dbReference>
<comment type="caution">
    <text evidence="4">The sequence shown here is derived from an EMBL/GenBank/DDBJ whole genome shotgun (WGS) entry which is preliminary data.</text>
</comment>
<protein>
    <submittedName>
        <fullName evidence="4">SDR family NAD(P)-dependent oxidoreductase</fullName>
    </submittedName>
</protein>
<comment type="similarity">
    <text evidence="1">Belongs to the short-chain dehydrogenases/reductases (SDR) family.</text>
</comment>